<dbReference type="PROSITE" id="PS51078">
    <property type="entry name" value="ICLR_ED"/>
    <property type="match status" value="1"/>
</dbReference>
<proteinExistence type="predicted"/>
<evidence type="ECO:0000256" key="1">
    <source>
        <dbReference type="ARBA" id="ARBA00023015"/>
    </source>
</evidence>
<evidence type="ECO:0000259" key="4">
    <source>
        <dbReference type="PROSITE" id="PS51077"/>
    </source>
</evidence>
<evidence type="ECO:0000256" key="3">
    <source>
        <dbReference type="ARBA" id="ARBA00023163"/>
    </source>
</evidence>
<evidence type="ECO:0000259" key="5">
    <source>
        <dbReference type="PROSITE" id="PS51078"/>
    </source>
</evidence>
<keyword evidence="3" id="KW-0804">Transcription</keyword>
<accession>A0ABS4WZF8</accession>
<dbReference type="Gene3D" id="1.10.10.10">
    <property type="entry name" value="Winged helix-like DNA-binding domain superfamily/Winged helix DNA-binding domain"/>
    <property type="match status" value="1"/>
</dbReference>
<dbReference type="InterPro" id="IPR029016">
    <property type="entry name" value="GAF-like_dom_sf"/>
</dbReference>
<dbReference type="Proteomes" id="UP001519290">
    <property type="component" value="Unassembled WGS sequence"/>
</dbReference>
<dbReference type="Pfam" id="PF01614">
    <property type="entry name" value="IclR_C"/>
    <property type="match status" value="1"/>
</dbReference>
<dbReference type="SUPFAM" id="SSF55781">
    <property type="entry name" value="GAF domain-like"/>
    <property type="match status" value="1"/>
</dbReference>
<feature type="domain" description="HTH iclR-type" evidence="4">
    <location>
        <begin position="7"/>
        <end position="69"/>
    </location>
</feature>
<dbReference type="SUPFAM" id="SSF46785">
    <property type="entry name" value="Winged helix' DNA-binding domain"/>
    <property type="match status" value="1"/>
</dbReference>
<dbReference type="SMART" id="SM00346">
    <property type="entry name" value="HTH_ICLR"/>
    <property type="match status" value="1"/>
</dbReference>
<dbReference type="PROSITE" id="PS51077">
    <property type="entry name" value="HTH_ICLR"/>
    <property type="match status" value="1"/>
</dbReference>
<evidence type="ECO:0000313" key="7">
    <source>
        <dbReference type="Proteomes" id="UP001519290"/>
    </source>
</evidence>
<protein>
    <submittedName>
        <fullName evidence="6">DNA-binding IclR family transcriptional regulator</fullName>
    </submittedName>
</protein>
<dbReference type="InterPro" id="IPR005471">
    <property type="entry name" value="Tscrpt_reg_IclR_N"/>
</dbReference>
<comment type="caution">
    <text evidence="6">The sequence shown here is derived from an EMBL/GenBank/DDBJ whole genome shotgun (WGS) entry which is preliminary data.</text>
</comment>
<keyword evidence="7" id="KW-1185">Reference proteome</keyword>
<keyword evidence="1" id="KW-0805">Transcription regulation</keyword>
<dbReference type="EMBL" id="JAGIOD010000001">
    <property type="protein sequence ID" value="MBP2381592.1"/>
    <property type="molecule type" value="Genomic_DNA"/>
</dbReference>
<dbReference type="RefSeq" id="WP_209900872.1">
    <property type="nucleotide sequence ID" value="NZ_BAAAJW010000002.1"/>
</dbReference>
<dbReference type="Gene3D" id="3.30.450.40">
    <property type="match status" value="1"/>
</dbReference>
<dbReference type="InterPro" id="IPR014757">
    <property type="entry name" value="Tscrpt_reg_IclR_C"/>
</dbReference>
<dbReference type="PANTHER" id="PTHR30136:SF35">
    <property type="entry name" value="HTH-TYPE TRANSCRIPTIONAL REGULATOR RV1719"/>
    <property type="match status" value="1"/>
</dbReference>
<evidence type="ECO:0000313" key="6">
    <source>
        <dbReference type="EMBL" id="MBP2381592.1"/>
    </source>
</evidence>
<dbReference type="PANTHER" id="PTHR30136">
    <property type="entry name" value="HELIX-TURN-HELIX TRANSCRIPTIONAL REGULATOR, ICLR FAMILY"/>
    <property type="match status" value="1"/>
</dbReference>
<evidence type="ECO:0000256" key="2">
    <source>
        <dbReference type="ARBA" id="ARBA00023125"/>
    </source>
</evidence>
<sequence length="256" mass="27226">MERTSADNSIGKAVSVLNALRGAENGAGARALASTTGLPRSTVQRLLASLGASGMVIQDEATQQYRIGPQALIIGLGYNAGSVLLAVARPHMVSLRDEIGETVGLSVAVGDSRIFIDEVQSTFELRFASEMGRLYPLWSGANGRLLLSDLADVEIERVLDSFSDGGPVHRPLSAQETWEQIRRIRRDGYAMASDEAIADVSSVSTPVRDAHGRITAALSASGPSERFTEERMNACLGPLRAASEAISSRVGRGPQY</sequence>
<gene>
    <name evidence="6" type="ORF">JOF43_001549</name>
</gene>
<dbReference type="InterPro" id="IPR050707">
    <property type="entry name" value="HTH_MetabolicPath_Reg"/>
</dbReference>
<dbReference type="InterPro" id="IPR036388">
    <property type="entry name" value="WH-like_DNA-bd_sf"/>
</dbReference>
<dbReference type="InterPro" id="IPR036390">
    <property type="entry name" value="WH_DNA-bd_sf"/>
</dbReference>
<reference evidence="6 7" key="1">
    <citation type="submission" date="2021-03" db="EMBL/GenBank/DDBJ databases">
        <title>Sequencing the genomes of 1000 actinobacteria strains.</title>
        <authorList>
            <person name="Klenk H.-P."/>
        </authorList>
    </citation>
    <scope>NUCLEOTIDE SEQUENCE [LARGE SCALE GENOMIC DNA]</scope>
    <source>
        <strain evidence="6 7">DSM 14566</strain>
    </source>
</reference>
<dbReference type="Pfam" id="PF09339">
    <property type="entry name" value="HTH_IclR"/>
    <property type="match status" value="1"/>
</dbReference>
<name>A0ABS4WZF8_9MICO</name>
<keyword evidence="2 6" id="KW-0238">DNA-binding</keyword>
<feature type="domain" description="IclR-ED" evidence="5">
    <location>
        <begin position="70"/>
        <end position="252"/>
    </location>
</feature>
<organism evidence="6 7">
    <name type="scientific">Brachybacterium sacelli</name>
    <dbReference type="NCBI Taxonomy" id="173364"/>
    <lineage>
        <taxon>Bacteria</taxon>
        <taxon>Bacillati</taxon>
        <taxon>Actinomycetota</taxon>
        <taxon>Actinomycetes</taxon>
        <taxon>Micrococcales</taxon>
        <taxon>Dermabacteraceae</taxon>
        <taxon>Brachybacterium</taxon>
    </lineage>
</organism>
<dbReference type="GO" id="GO:0003677">
    <property type="term" value="F:DNA binding"/>
    <property type="evidence" value="ECO:0007669"/>
    <property type="project" value="UniProtKB-KW"/>
</dbReference>